<dbReference type="SUPFAM" id="SSF51735">
    <property type="entry name" value="NAD(P)-binding Rossmann-fold domains"/>
    <property type="match status" value="1"/>
</dbReference>
<evidence type="ECO:0000256" key="3">
    <source>
        <dbReference type="ARBA" id="ARBA00009463"/>
    </source>
</evidence>
<keyword evidence="8" id="KW-0520">NAD</keyword>
<evidence type="ECO:0000313" key="15">
    <source>
        <dbReference type="Proteomes" id="UP000256977"/>
    </source>
</evidence>
<dbReference type="Proteomes" id="UP000256977">
    <property type="component" value="Unassembled WGS sequence"/>
</dbReference>
<dbReference type="Pfam" id="PF02737">
    <property type="entry name" value="3HCDH_N"/>
    <property type="match status" value="1"/>
</dbReference>
<protein>
    <recommendedName>
        <fullName evidence="10">L-gulonate 3-dehydrogenase</fullName>
        <ecNumber evidence="9">1.1.1.45</ecNumber>
    </recommendedName>
    <alternativeName>
        <fullName evidence="10">L-gulonate 3-dehydrogenase</fullName>
    </alternativeName>
</protein>
<dbReference type="AlphaFoldDB" id="A0A3D9INP7"/>
<feature type="site" description="Important for catalytic activity" evidence="11">
    <location>
        <position position="134"/>
    </location>
</feature>
<dbReference type="EMBL" id="QRDZ01000026">
    <property type="protein sequence ID" value="RED63392.1"/>
    <property type="molecule type" value="Genomic_DNA"/>
</dbReference>
<keyword evidence="6" id="KW-0597">Phosphoprotein</keyword>
<dbReference type="InterPro" id="IPR036291">
    <property type="entry name" value="NAD(P)-bd_dom_sf"/>
</dbReference>
<accession>A0A3D9INP7</accession>
<dbReference type="Pfam" id="PF00725">
    <property type="entry name" value="3HCDH"/>
    <property type="match status" value="1"/>
</dbReference>
<evidence type="ECO:0000259" key="12">
    <source>
        <dbReference type="Pfam" id="PF00725"/>
    </source>
</evidence>
<evidence type="ECO:0000256" key="9">
    <source>
        <dbReference type="ARBA" id="ARBA00038962"/>
    </source>
</evidence>
<dbReference type="GO" id="GO:0005737">
    <property type="term" value="C:cytoplasm"/>
    <property type="evidence" value="ECO:0007669"/>
    <property type="project" value="UniProtKB-SubCell"/>
</dbReference>
<evidence type="ECO:0000259" key="13">
    <source>
        <dbReference type="Pfam" id="PF02737"/>
    </source>
</evidence>
<dbReference type="InterPro" id="IPR013328">
    <property type="entry name" value="6PGD_dom2"/>
</dbReference>
<comment type="pathway">
    <text evidence="2">Lipid metabolism; butanoate metabolism.</text>
</comment>
<dbReference type="GO" id="GO:0019605">
    <property type="term" value="P:butyrate metabolic process"/>
    <property type="evidence" value="ECO:0007669"/>
    <property type="project" value="UniProtKB-UniPathway"/>
</dbReference>
<dbReference type="PANTHER" id="PTHR48075">
    <property type="entry name" value="3-HYDROXYACYL-COA DEHYDROGENASE FAMILY PROTEIN"/>
    <property type="match status" value="1"/>
</dbReference>
<dbReference type="PROSITE" id="PS00067">
    <property type="entry name" value="3HCDH"/>
    <property type="match status" value="1"/>
</dbReference>
<dbReference type="Gene3D" id="3.40.50.720">
    <property type="entry name" value="NAD(P)-binding Rossmann-like Domain"/>
    <property type="match status" value="1"/>
</dbReference>
<dbReference type="Gene3D" id="1.10.1040.10">
    <property type="entry name" value="N-(1-d-carboxylethyl)-l-norvaline Dehydrogenase, domain 2"/>
    <property type="match status" value="1"/>
</dbReference>
<evidence type="ECO:0000256" key="6">
    <source>
        <dbReference type="ARBA" id="ARBA00022553"/>
    </source>
</evidence>
<name>A0A3D9INP7_9BACL</name>
<evidence type="ECO:0000256" key="2">
    <source>
        <dbReference type="ARBA" id="ARBA00005086"/>
    </source>
</evidence>
<comment type="subunit">
    <text evidence="4">Homodimer.</text>
</comment>
<dbReference type="RefSeq" id="WP_116063754.1">
    <property type="nucleotide sequence ID" value="NZ_QRDZ01000026.1"/>
</dbReference>
<evidence type="ECO:0000256" key="1">
    <source>
        <dbReference type="ARBA" id="ARBA00004496"/>
    </source>
</evidence>
<dbReference type="EC" id="1.1.1.45" evidence="9"/>
<keyword evidence="7" id="KW-0560">Oxidoreductase</keyword>
<keyword evidence="15" id="KW-1185">Reference proteome</keyword>
<comment type="subcellular location">
    <subcellularLocation>
        <location evidence="1">Cytoplasm</location>
    </subcellularLocation>
</comment>
<keyword evidence="5" id="KW-0963">Cytoplasm</keyword>
<dbReference type="InterPro" id="IPR008927">
    <property type="entry name" value="6-PGluconate_DH-like_C_sf"/>
</dbReference>
<dbReference type="OrthoDB" id="9815331at2"/>
<gene>
    <name evidence="14" type="ORF">DFP98_12668</name>
</gene>
<dbReference type="InterPro" id="IPR006108">
    <property type="entry name" value="3HC_DH_C"/>
</dbReference>
<evidence type="ECO:0000256" key="8">
    <source>
        <dbReference type="ARBA" id="ARBA00023027"/>
    </source>
</evidence>
<dbReference type="PIRSF" id="PIRSF000105">
    <property type="entry name" value="HCDH"/>
    <property type="match status" value="1"/>
</dbReference>
<sequence length="306" mass="33996">MKQIAVLGAGTMGIGIVRLFAEHGYEVCLYEPHMARTVLDEKLRSFEDNRMNDSGRPDDSRFSVRIYEDISKAIANADLIVEAVPEQLEIKREVYRQLAQNIRDNAIVASNTSTFALETLAENQPFSDRMIIMHFFNPAHLIPLVEIVGLPDTPSAIIDETVNLMRSCGKTPVVLKRDIPGFIANRLQAALLREAFYLLENGIADAEQIDTVVKEALGLRYAFKGPFEIADLGGLDIWSKVTGHLFPELGVSRSAPESLLAKAAEGQLGAKSGAGFYRYDDADEVKDNFEQQLQDLVRLKRESSPL</sequence>
<dbReference type="SUPFAM" id="SSF48179">
    <property type="entry name" value="6-phosphogluconate dehydrogenase C-terminal domain-like"/>
    <property type="match status" value="1"/>
</dbReference>
<dbReference type="InterPro" id="IPR006176">
    <property type="entry name" value="3-OHacyl-CoA_DH_NAD-bd"/>
</dbReference>
<dbReference type="InterPro" id="IPR006180">
    <property type="entry name" value="3-OHacyl-CoA_DH_CS"/>
</dbReference>
<dbReference type="PANTHER" id="PTHR48075:SF1">
    <property type="entry name" value="LAMBDA-CRYSTALLIN HOMOLOG"/>
    <property type="match status" value="1"/>
</dbReference>
<comment type="similarity">
    <text evidence="3">Belongs to the 3-hydroxyacyl-CoA dehydrogenase family.</text>
</comment>
<organism evidence="14 15">
    <name type="scientific">Cohnella phaseoli</name>
    <dbReference type="NCBI Taxonomy" id="456490"/>
    <lineage>
        <taxon>Bacteria</taxon>
        <taxon>Bacillati</taxon>
        <taxon>Bacillota</taxon>
        <taxon>Bacilli</taxon>
        <taxon>Bacillales</taxon>
        <taxon>Paenibacillaceae</taxon>
        <taxon>Cohnella</taxon>
    </lineage>
</organism>
<proteinExistence type="inferred from homology"/>
<evidence type="ECO:0000256" key="11">
    <source>
        <dbReference type="PIRSR" id="PIRSR000105-1"/>
    </source>
</evidence>
<comment type="caution">
    <text evidence="14">The sequence shown here is derived from an EMBL/GenBank/DDBJ whole genome shotgun (WGS) entry which is preliminary data.</text>
</comment>
<dbReference type="GO" id="GO:0070403">
    <property type="term" value="F:NAD+ binding"/>
    <property type="evidence" value="ECO:0007669"/>
    <property type="project" value="InterPro"/>
</dbReference>
<evidence type="ECO:0000256" key="5">
    <source>
        <dbReference type="ARBA" id="ARBA00022490"/>
    </source>
</evidence>
<dbReference type="GO" id="GO:0050104">
    <property type="term" value="F:L-gulonate 3-dehydrogenase activity"/>
    <property type="evidence" value="ECO:0007669"/>
    <property type="project" value="UniProtKB-EC"/>
</dbReference>
<evidence type="ECO:0000256" key="10">
    <source>
        <dbReference type="ARBA" id="ARBA00042709"/>
    </source>
</evidence>
<evidence type="ECO:0000313" key="14">
    <source>
        <dbReference type="EMBL" id="RED63392.1"/>
    </source>
</evidence>
<feature type="domain" description="3-hydroxyacyl-CoA dehydrogenase NAD binding" evidence="13">
    <location>
        <begin position="3"/>
        <end position="177"/>
    </location>
</feature>
<dbReference type="UniPathway" id="UPA00863"/>
<dbReference type="InterPro" id="IPR022694">
    <property type="entry name" value="3-OHacyl-CoA_DH"/>
</dbReference>
<evidence type="ECO:0000256" key="4">
    <source>
        <dbReference type="ARBA" id="ARBA00011738"/>
    </source>
</evidence>
<feature type="domain" description="3-hydroxyacyl-CoA dehydrogenase C-terminal" evidence="12">
    <location>
        <begin position="181"/>
        <end position="279"/>
    </location>
</feature>
<reference evidence="14 15" key="1">
    <citation type="submission" date="2018-07" db="EMBL/GenBank/DDBJ databases">
        <title>Genomic Encyclopedia of Type Strains, Phase III (KMG-III): the genomes of soil and plant-associated and newly described type strains.</title>
        <authorList>
            <person name="Whitman W."/>
        </authorList>
    </citation>
    <scope>NUCLEOTIDE SEQUENCE [LARGE SCALE GENOMIC DNA]</scope>
    <source>
        <strain evidence="14 15">CECT 7287</strain>
    </source>
</reference>
<evidence type="ECO:0000256" key="7">
    <source>
        <dbReference type="ARBA" id="ARBA00023002"/>
    </source>
</evidence>